<dbReference type="EMBL" id="NVMD01000028">
    <property type="protein sequence ID" value="PED11878.1"/>
    <property type="molecule type" value="Genomic_DNA"/>
</dbReference>
<feature type="transmembrane region" description="Helical" evidence="1">
    <location>
        <begin position="53"/>
        <end position="72"/>
    </location>
</feature>
<dbReference type="Proteomes" id="UP000220127">
    <property type="component" value="Unassembled WGS sequence"/>
</dbReference>
<comment type="caution">
    <text evidence="3">The sequence shown here is derived from an EMBL/GenBank/DDBJ whole genome shotgun (WGS) entry which is preliminary data.</text>
</comment>
<dbReference type="AlphaFoldDB" id="A0A9X6YEJ8"/>
<dbReference type="RefSeq" id="WP_097877655.1">
    <property type="nucleotide sequence ID" value="NZ_NTSD01000035.1"/>
</dbReference>
<gene>
    <name evidence="4" type="ORF">CN899_28245</name>
    <name evidence="3" type="ORF">CON01_24610</name>
</gene>
<keyword evidence="1" id="KW-0472">Membrane</keyword>
<evidence type="ECO:0000313" key="5">
    <source>
        <dbReference type="Proteomes" id="UP000220127"/>
    </source>
</evidence>
<dbReference type="EMBL" id="NUFN01000044">
    <property type="protein sequence ID" value="PGH78604.1"/>
    <property type="molecule type" value="Genomic_DNA"/>
</dbReference>
<reference evidence="5 6" key="1">
    <citation type="submission" date="2017-09" db="EMBL/GenBank/DDBJ databases">
        <title>Large-scale bioinformatics analysis of Bacillus genomes uncovers conserved roles of natural products in bacterial physiology.</title>
        <authorList>
            <consortium name="Agbiome Team Llc"/>
            <person name="Bleich R.M."/>
            <person name="Grubbs K.J."/>
            <person name="Santa Maria K.C."/>
            <person name="Allen S.E."/>
            <person name="Farag S."/>
            <person name="Shank E.A."/>
            <person name="Bowers A."/>
        </authorList>
    </citation>
    <scope>NUCLEOTIDE SEQUENCE [LARGE SCALE GENOMIC DNA]</scope>
    <source>
        <strain evidence="4 6">AFS058004</strain>
        <strain evidence="3 5">AFS094940</strain>
    </source>
</reference>
<keyword evidence="1" id="KW-0812">Transmembrane</keyword>
<protein>
    <recommendedName>
        <fullName evidence="2">DUF3961 domain-containing protein</fullName>
    </recommendedName>
</protein>
<name>A0A9X6YEJ8_BACTU</name>
<keyword evidence="1" id="KW-1133">Transmembrane helix</keyword>
<accession>A0A9X6YEJ8</accession>
<dbReference type="InterPro" id="IPR025081">
    <property type="entry name" value="DUF3961"/>
</dbReference>
<evidence type="ECO:0000256" key="1">
    <source>
        <dbReference type="SAM" id="Phobius"/>
    </source>
</evidence>
<feature type="domain" description="DUF3961" evidence="2">
    <location>
        <begin position="39"/>
        <end position="71"/>
    </location>
</feature>
<dbReference type="Proteomes" id="UP000222944">
    <property type="component" value="Unassembled WGS sequence"/>
</dbReference>
<organism evidence="3 5">
    <name type="scientific">Bacillus thuringiensis</name>
    <dbReference type="NCBI Taxonomy" id="1428"/>
    <lineage>
        <taxon>Bacteria</taxon>
        <taxon>Bacillati</taxon>
        <taxon>Bacillota</taxon>
        <taxon>Bacilli</taxon>
        <taxon>Bacillales</taxon>
        <taxon>Bacillaceae</taxon>
        <taxon>Bacillus</taxon>
        <taxon>Bacillus cereus group</taxon>
    </lineage>
</organism>
<evidence type="ECO:0000259" key="2">
    <source>
        <dbReference type="Pfam" id="PF13106"/>
    </source>
</evidence>
<proteinExistence type="predicted"/>
<dbReference type="Pfam" id="PF13106">
    <property type="entry name" value="DUF3961"/>
    <property type="match status" value="1"/>
</dbReference>
<evidence type="ECO:0000313" key="3">
    <source>
        <dbReference type="EMBL" id="PED11878.1"/>
    </source>
</evidence>
<evidence type="ECO:0000313" key="4">
    <source>
        <dbReference type="EMBL" id="PGH78604.1"/>
    </source>
</evidence>
<sequence>MSNNLLKITNDESILTYPHRESKSLKKFYSFISENYKNINEWFGIEESISDQIWFYGTIFIAISIMIFMYIFSIDIL</sequence>
<evidence type="ECO:0000313" key="6">
    <source>
        <dbReference type="Proteomes" id="UP000222944"/>
    </source>
</evidence>